<evidence type="ECO:0000256" key="2">
    <source>
        <dbReference type="ARBA" id="ARBA00001947"/>
    </source>
</evidence>
<keyword evidence="18" id="KW-1135">Mitochondrion nucleoid</keyword>
<evidence type="ECO:0000256" key="11">
    <source>
        <dbReference type="ARBA" id="ARBA00022723"/>
    </source>
</evidence>
<evidence type="ECO:0000256" key="4">
    <source>
        <dbReference type="ARBA" id="ARBA00004436"/>
    </source>
</evidence>
<reference evidence="27" key="2">
    <citation type="submission" date="2025-08" db="UniProtKB">
        <authorList>
            <consortium name="Ensembl"/>
        </authorList>
    </citation>
    <scope>IDENTIFICATION</scope>
</reference>
<evidence type="ECO:0000256" key="5">
    <source>
        <dbReference type="ARBA" id="ARBA00007823"/>
    </source>
</evidence>
<evidence type="ECO:0000256" key="20">
    <source>
        <dbReference type="ARBA" id="ARBA00030729"/>
    </source>
</evidence>
<keyword evidence="17" id="KW-0539">Nucleus</keyword>
<keyword evidence="28" id="KW-1185">Reference proteome</keyword>
<keyword evidence="12" id="KW-0255">Endonuclease</keyword>
<dbReference type="InterPro" id="IPR027794">
    <property type="entry name" value="tRNase_Z_dom"/>
</dbReference>
<feature type="region of interest" description="Disordered" evidence="25">
    <location>
        <begin position="758"/>
        <end position="786"/>
    </location>
</feature>
<evidence type="ECO:0000256" key="14">
    <source>
        <dbReference type="ARBA" id="ARBA00022833"/>
    </source>
</evidence>
<dbReference type="Bgee" id="ENSPTRG00000008788">
    <property type="expression patterns" value="Expressed in hindlimb stylopod muscle and 21 other cell types or tissues"/>
</dbReference>
<evidence type="ECO:0000313" key="29">
    <source>
        <dbReference type="VGNC" id="VGNC:9459"/>
    </source>
</evidence>
<dbReference type="Gene3D" id="3.60.15.10">
    <property type="entry name" value="Ribonuclease Z/Hydroxyacylglutathione hydrolase-like"/>
    <property type="match status" value="2"/>
</dbReference>
<reference evidence="27 28" key="1">
    <citation type="journal article" date="2005" name="Nature">
        <title>Initial sequence of the chimpanzee genome and comparison with the human genome.</title>
        <authorList>
            <consortium name="Chimpanzee sequencing and analysis consortium"/>
        </authorList>
    </citation>
    <scope>NUCLEOTIDE SEQUENCE [LARGE SCALE GENOMIC DNA]</scope>
</reference>
<evidence type="ECO:0000256" key="1">
    <source>
        <dbReference type="ARBA" id="ARBA00000402"/>
    </source>
</evidence>
<name>A0A2J8MH06_PANTR</name>
<dbReference type="SUPFAM" id="SSF56281">
    <property type="entry name" value="Metallo-hydrolase/oxidoreductase"/>
    <property type="match status" value="2"/>
</dbReference>
<sequence>MWALCSLLRSAAGRTMSQGRTISQAPARRERPRKDPLRHLRTREKRGPSGCSGGPNTVYLQVVAAGSRDSGAALYVFSEFNRYLFNCGEGIQRLMQEHKLKVARLDNIFLTRMHWSNVGGLSGMILTLKETGLPKCVLSGPPQLEKYLEAIKIFSGPLKGIELAVRPHSAPEYEDETMTVYQIPIHSVSQRRGVRDSSLVVAFICKLHLKRGNFLVLKAKEMGLPVGTAAIAPIIAAVKDGKSITHEGREILAEELCTPPDPGAAFVVVECPDESFIQPICENATFQRYQGKADAPVALVVHMAPESVLVDSRYQQWMERFGPDTQHLVLNENCASVHNLRSHKIQTQLNLIHPDIFPLLTSFPCKKEGPTLSVPMVQGECLLKYQLRPRREWQRDAIITCNPEEFIIEALQLPNFQQSVQEYRRSAQDGPAPAEKRSQYPEIIFLGTGSAIPMKIRNVSATLVNISPDTSLLLDCGEGTFGQLCRHYGDQVDRVLGTLAAVFVSHLHADHHTGLLNILLQRERALASLGKPFHPLLVVAPNQLKAWLQQYHNQCQEVLHHISMIPAKCLQEGAEISSPAVERLISSLLRTCDLEEFQTCLVRHCKHAFGCALVHTSGWKVVYSGDTMPCEALVRMGKDATLLIHEATLEDGLEEEAVEKTHSTTSQAISVGMRMNAEFIMLNHFSQRYAKVPLFSPNFNEKVGVAFDHMKVCFGDFATMPKLIPPLKALFAGDIEEMEERREKRELRQVRAALLSRELAGGLEDGEPQQKRAHTEEPQAKKVRAQ</sequence>
<evidence type="ECO:0000256" key="19">
    <source>
        <dbReference type="ARBA" id="ARBA00030689"/>
    </source>
</evidence>
<dbReference type="InterPro" id="IPR047151">
    <property type="entry name" value="RNZ2-like"/>
</dbReference>
<gene>
    <name evidence="27 29" type="primary">ELAC2</name>
</gene>
<evidence type="ECO:0000256" key="3">
    <source>
        <dbReference type="ARBA" id="ARBA00004123"/>
    </source>
</evidence>
<evidence type="ECO:0000256" key="15">
    <source>
        <dbReference type="ARBA" id="ARBA00022946"/>
    </source>
</evidence>
<comment type="catalytic activity">
    <reaction evidence="1">
        <text>Endonucleolytic cleavage of RNA, removing extra 3' nucleotides from tRNA precursor, generating 3' termini of tRNAs. A 3'-hydroxy group is left at the tRNA terminus and a 5'-phosphoryl group is left at the trailer molecule.</text>
        <dbReference type="EC" id="3.1.26.11"/>
    </reaction>
</comment>
<comment type="subcellular location">
    <subcellularLocation>
        <location evidence="4">Mitochondrion matrix</location>
        <location evidence="4">Mitochondrion nucleoid</location>
    </subcellularLocation>
    <subcellularLocation>
        <location evidence="3">Nucleus</location>
    </subcellularLocation>
</comment>
<keyword evidence="10" id="KW-0540">Nuclease</keyword>
<comment type="similarity">
    <text evidence="5">Belongs to the RNase Z family.</text>
</comment>
<dbReference type="CDD" id="cd07718">
    <property type="entry name" value="RNaseZ_ELAC1_ELAC2-C-term-like_MBL-fold"/>
    <property type="match status" value="1"/>
</dbReference>
<dbReference type="GO" id="GO:0046872">
    <property type="term" value="F:metal ion binding"/>
    <property type="evidence" value="ECO:0007669"/>
    <property type="project" value="UniProtKB-KW"/>
</dbReference>
<evidence type="ECO:0000259" key="26">
    <source>
        <dbReference type="Pfam" id="PF13691"/>
    </source>
</evidence>
<dbReference type="PANTHER" id="PTHR12553">
    <property type="entry name" value="ZINC PHOSPHODIESTERASE ELAC PROTEIN 2"/>
    <property type="match status" value="1"/>
</dbReference>
<keyword evidence="11" id="KW-0479">Metal-binding</keyword>
<feature type="region of interest" description="Disordered" evidence="25">
    <location>
        <begin position="16"/>
        <end position="51"/>
    </location>
</feature>
<dbReference type="EC" id="3.1.26.11" evidence="6"/>
<keyword evidence="15" id="KW-0809">Transit peptide</keyword>
<keyword evidence="13" id="KW-0378">Hydrolase</keyword>
<dbReference type="AlphaFoldDB" id="A0A2J8MH06"/>
<proteinExistence type="inferred from homology"/>
<dbReference type="InterPro" id="IPR036866">
    <property type="entry name" value="RibonucZ/Hydroxyglut_hydro"/>
</dbReference>
<evidence type="ECO:0000256" key="10">
    <source>
        <dbReference type="ARBA" id="ARBA00022722"/>
    </source>
</evidence>
<evidence type="ECO:0000313" key="27">
    <source>
        <dbReference type="Ensembl" id="ENSPTRP00000014982.5"/>
    </source>
</evidence>
<evidence type="ECO:0000256" key="7">
    <source>
        <dbReference type="ARBA" id="ARBA00013357"/>
    </source>
</evidence>
<accession>A0A2K6HCC3</accession>
<evidence type="ECO:0000256" key="22">
    <source>
        <dbReference type="ARBA" id="ARBA00032616"/>
    </source>
</evidence>
<dbReference type="PANTHER" id="PTHR12553:SF49">
    <property type="entry name" value="ZINC PHOSPHODIESTERASE ELAC PROTEIN 2"/>
    <property type="match status" value="1"/>
</dbReference>
<dbReference type="FunFam" id="3.60.15.10:FF:000024">
    <property type="entry name" value="Zinc phosphodiesterase ELAC protein 2"/>
    <property type="match status" value="1"/>
</dbReference>
<dbReference type="CDD" id="cd16296">
    <property type="entry name" value="RNaseZ_ELAC2-N-term-like_MBL-fold"/>
    <property type="match status" value="1"/>
</dbReference>
<evidence type="ECO:0000256" key="8">
    <source>
        <dbReference type="ARBA" id="ARBA00022553"/>
    </source>
</evidence>
<dbReference type="GO" id="GO:0042645">
    <property type="term" value="C:mitochondrial nucleoid"/>
    <property type="evidence" value="ECO:0007669"/>
    <property type="project" value="UniProtKB-SubCell"/>
</dbReference>
<dbReference type="GO" id="GO:0042781">
    <property type="term" value="F:3'-tRNA processing endoribonuclease activity"/>
    <property type="evidence" value="ECO:0007669"/>
    <property type="project" value="UniProtKB-EC"/>
</dbReference>
<keyword evidence="14" id="KW-0862">Zinc</keyword>
<protein>
    <recommendedName>
        <fullName evidence="7">Zinc phosphodiesterase ELAC protein 2</fullName>
        <ecNumber evidence="6">3.1.26.11</ecNumber>
    </recommendedName>
    <alternativeName>
        <fullName evidence="22">ElaC homolog protein 2</fullName>
    </alternativeName>
    <alternativeName>
        <fullName evidence="20">Ribonuclease Z 2</fullName>
    </alternativeName>
    <alternativeName>
        <fullName evidence="21">tRNA 3 endonuclease 2</fullName>
    </alternativeName>
    <alternativeName>
        <fullName evidence="19">tRNase Z 2</fullName>
    </alternativeName>
</protein>
<evidence type="ECO:0000256" key="16">
    <source>
        <dbReference type="ARBA" id="ARBA00023128"/>
    </source>
</evidence>
<dbReference type="Ensembl" id="ENSPTRT00000016187.5">
    <property type="protein sequence ID" value="ENSPTRP00000014982.5"/>
    <property type="gene ID" value="ENSPTRG00000008788.5"/>
</dbReference>
<keyword evidence="8" id="KW-0597">Phosphoprotein</keyword>
<dbReference type="VGNC" id="VGNC:9459">
    <property type="gene designation" value="ELAC2"/>
</dbReference>
<evidence type="ECO:0000256" key="23">
    <source>
        <dbReference type="ARBA" id="ARBA00046098"/>
    </source>
</evidence>
<evidence type="ECO:0000256" key="24">
    <source>
        <dbReference type="ARBA" id="ARBA00047136"/>
    </source>
</evidence>
<organism evidence="27 28">
    <name type="scientific">Pan troglodytes</name>
    <name type="common">Chimpanzee</name>
    <dbReference type="NCBI Taxonomy" id="9598"/>
    <lineage>
        <taxon>Eukaryota</taxon>
        <taxon>Metazoa</taxon>
        <taxon>Chordata</taxon>
        <taxon>Craniata</taxon>
        <taxon>Vertebrata</taxon>
        <taxon>Euteleostomi</taxon>
        <taxon>Mammalia</taxon>
        <taxon>Eutheria</taxon>
        <taxon>Euarchontoglires</taxon>
        <taxon>Primates</taxon>
        <taxon>Haplorrhini</taxon>
        <taxon>Catarrhini</taxon>
        <taxon>Hominidae</taxon>
        <taxon>Pan</taxon>
    </lineage>
</organism>
<evidence type="ECO:0000256" key="21">
    <source>
        <dbReference type="ARBA" id="ARBA00032104"/>
    </source>
</evidence>
<dbReference type="Proteomes" id="UP000002277">
    <property type="component" value="Chromosome 17"/>
</dbReference>
<comment type="subunit">
    <text evidence="24">Homodimer. Interacts with PTCD1.</text>
</comment>
<dbReference type="Pfam" id="PF23023">
    <property type="entry name" value="Anti-Pycsar_Apyc1"/>
    <property type="match status" value="1"/>
</dbReference>
<evidence type="ECO:0000313" key="28">
    <source>
        <dbReference type="Proteomes" id="UP000002277"/>
    </source>
</evidence>
<keyword evidence="16" id="KW-0496">Mitochondrion</keyword>
<evidence type="ECO:0000256" key="17">
    <source>
        <dbReference type="ARBA" id="ARBA00023242"/>
    </source>
</evidence>
<dbReference type="FunFam" id="3.60.15.10:FF:000014">
    <property type="entry name" value="Zinc phosphodiesterase ELAC protein 2"/>
    <property type="match status" value="1"/>
</dbReference>
<keyword evidence="9" id="KW-0819">tRNA processing</keyword>
<evidence type="ECO:0000256" key="12">
    <source>
        <dbReference type="ARBA" id="ARBA00022759"/>
    </source>
</evidence>
<evidence type="ECO:0000256" key="25">
    <source>
        <dbReference type="SAM" id="MobiDB-lite"/>
    </source>
</evidence>
<evidence type="ECO:0000256" key="13">
    <source>
        <dbReference type="ARBA" id="ARBA00022801"/>
    </source>
</evidence>
<dbReference type="GO" id="GO:0005634">
    <property type="term" value="C:nucleus"/>
    <property type="evidence" value="ECO:0007669"/>
    <property type="project" value="UniProtKB-SubCell"/>
</dbReference>
<evidence type="ECO:0000256" key="18">
    <source>
        <dbReference type="ARBA" id="ARBA00023271"/>
    </source>
</evidence>
<reference evidence="27" key="3">
    <citation type="submission" date="2025-09" db="UniProtKB">
        <authorList>
            <consortium name="Ensembl"/>
        </authorList>
    </citation>
    <scope>IDENTIFICATION</scope>
</reference>
<feature type="compositionally biased region" description="Basic and acidic residues" evidence="25">
    <location>
        <begin position="27"/>
        <end position="38"/>
    </location>
</feature>
<dbReference type="GeneTree" id="ENSGT00730000111191"/>
<evidence type="ECO:0000256" key="9">
    <source>
        <dbReference type="ARBA" id="ARBA00022694"/>
    </source>
</evidence>
<accession>A0A2J8MH06</accession>
<feature type="domain" description="tRNase Z endonuclease" evidence="26">
    <location>
        <begin position="61"/>
        <end position="120"/>
    </location>
</feature>
<comment type="function">
    <text evidence="23">Zinc phosphodiesterase, which displays mitochondrial tRNA 3'-processing endonuclease activity. Involved in tRNA maturation, by removing a 3'-trailer from precursor tRNA. Associates with mitochondrial DNA complexes at the nucleoids to initiate RNA processing and ribosome assembly.</text>
</comment>
<dbReference type="EMBL" id="AACZ04027054">
    <property type="status" value="NOT_ANNOTATED_CDS"/>
    <property type="molecule type" value="Genomic_DNA"/>
</dbReference>
<feature type="compositionally biased region" description="Basic and acidic residues" evidence="25">
    <location>
        <begin position="768"/>
        <end position="780"/>
    </location>
</feature>
<dbReference type="Pfam" id="PF13691">
    <property type="entry name" value="Lactamase_B_4"/>
    <property type="match status" value="1"/>
</dbReference>
<comment type="cofactor">
    <cofactor evidence="2">
        <name>Zn(2+)</name>
        <dbReference type="ChEBI" id="CHEBI:29105"/>
    </cofactor>
</comment>
<evidence type="ECO:0000256" key="6">
    <source>
        <dbReference type="ARBA" id="ARBA00012477"/>
    </source>
</evidence>